<proteinExistence type="predicted"/>
<keyword evidence="4" id="KW-1185">Reference proteome</keyword>
<accession>D0LV44</accession>
<evidence type="ECO:0000313" key="3">
    <source>
        <dbReference type="EMBL" id="ACY15885.1"/>
    </source>
</evidence>
<evidence type="ECO:0000313" key="4">
    <source>
        <dbReference type="Proteomes" id="UP000001880"/>
    </source>
</evidence>
<feature type="region of interest" description="Disordered" evidence="1">
    <location>
        <begin position="61"/>
        <end position="130"/>
    </location>
</feature>
<gene>
    <name evidence="3" type="ordered locus">Hoch_3383</name>
</gene>
<dbReference type="AlphaFoldDB" id="D0LV44"/>
<organism evidence="3 4">
    <name type="scientific">Haliangium ochraceum (strain DSM 14365 / JCM 11303 / SMP-2)</name>
    <dbReference type="NCBI Taxonomy" id="502025"/>
    <lineage>
        <taxon>Bacteria</taxon>
        <taxon>Pseudomonadati</taxon>
        <taxon>Myxococcota</taxon>
        <taxon>Polyangia</taxon>
        <taxon>Haliangiales</taxon>
        <taxon>Kofleriaceae</taxon>
        <taxon>Haliangium</taxon>
    </lineage>
</organism>
<feature type="transmembrane region" description="Helical" evidence="2">
    <location>
        <begin position="34"/>
        <end position="54"/>
    </location>
</feature>
<dbReference type="EMBL" id="CP001804">
    <property type="protein sequence ID" value="ACY15885.1"/>
    <property type="molecule type" value="Genomic_DNA"/>
</dbReference>
<reference evidence="3 4" key="1">
    <citation type="journal article" date="2010" name="Stand. Genomic Sci.">
        <title>Complete genome sequence of Haliangium ochraceum type strain (SMP-2).</title>
        <authorList>
            <consortium name="US DOE Joint Genome Institute (JGI-PGF)"/>
            <person name="Ivanova N."/>
            <person name="Daum C."/>
            <person name="Lang E."/>
            <person name="Abt B."/>
            <person name="Kopitz M."/>
            <person name="Saunders E."/>
            <person name="Lapidus A."/>
            <person name="Lucas S."/>
            <person name="Glavina Del Rio T."/>
            <person name="Nolan M."/>
            <person name="Tice H."/>
            <person name="Copeland A."/>
            <person name="Cheng J.F."/>
            <person name="Chen F."/>
            <person name="Bruce D."/>
            <person name="Goodwin L."/>
            <person name="Pitluck S."/>
            <person name="Mavromatis K."/>
            <person name="Pati A."/>
            <person name="Mikhailova N."/>
            <person name="Chen A."/>
            <person name="Palaniappan K."/>
            <person name="Land M."/>
            <person name="Hauser L."/>
            <person name="Chang Y.J."/>
            <person name="Jeffries C.D."/>
            <person name="Detter J.C."/>
            <person name="Brettin T."/>
            <person name="Rohde M."/>
            <person name="Goker M."/>
            <person name="Bristow J."/>
            <person name="Markowitz V."/>
            <person name="Eisen J.A."/>
            <person name="Hugenholtz P."/>
            <person name="Kyrpides N.C."/>
            <person name="Klenk H.P."/>
        </authorList>
    </citation>
    <scope>NUCLEOTIDE SEQUENCE [LARGE SCALE GENOMIC DNA]</scope>
    <source>
        <strain evidence="4">DSM 14365 / CIP 107738 / JCM 11303 / AJ 13395 / SMP-2</strain>
    </source>
</reference>
<evidence type="ECO:0000256" key="2">
    <source>
        <dbReference type="SAM" id="Phobius"/>
    </source>
</evidence>
<keyword evidence="2" id="KW-0472">Membrane</keyword>
<keyword evidence="2" id="KW-0812">Transmembrane</keyword>
<evidence type="ECO:0000256" key="1">
    <source>
        <dbReference type="SAM" id="MobiDB-lite"/>
    </source>
</evidence>
<feature type="compositionally biased region" description="Acidic residues" evidence="1">
    <location>
        <begin position="89"/>
        <end position="130"/>
    </location>
</feature>
<name>D0LV44_HALO1</name>
<sequence>MSEYKDFTSLPPEQEQKFVVYEKASVEAEKKGKLIAAIVSLSLLVVILGVVFSFDAPESKMAHDDLSALTGPEAAGEEAPAAEEKAEPAAEEAADEAEEAGEEAGGEGEEAAAEGEEGEAAAEGDAEAEE</sequence>
<dbReference type="Proteomes" id="UP000001880">
    <property type="component" value="Chromosome"/>
</dbReference>
<dbReference type="HOGENOM" id="CLU_1935109_0_0_7"/>
<protein>
    <submittedName>
        <fullName evidence="3">Uncharacterized protein</fullName>
    </submittedName>
</protein>
<dbReference type="STRING" id="502025.Hoch_3383"/>
<keyword evidence="2" id="KW-1133">Transmembrane helix</keyword>
<dbReference type="KEGG" id="hoh:Hoch_3383"/>
<dbReference type="RefSeq" id="WP_012828485.1">
    <property type="nucleotide sequence ID" value="NC_013440.1"/>
</dbReference>